<name>D5EF48_AMICL</name>
<dbReference type="InterPro" id="IPR036921">
    <property type="entry name" value="PurM-like_N_sf"/>
</dbReference>
<keyword evidence="2" id="KW-0547">Nucleotide-binding</keyword>
<dbReference type="KEGG" id="aco:Amico_1056"/>
<dbReference type="EMBL" id="CP001997">
    <property type="protein sequence ID" value="ADE57180.1"/>
    <property type="molecule type" value="Genomic_DNA"/>
</dbReference>
<evidence type="ECO:0000256" key="3">
    <source>
        <dbReference type="ARBA" id="ARBA00022777"/>
    </source>
</evidence>
<proteinExistence type="predicted"/>
<dbReference type="InterPro" id="IPR010918">
    <property type="entry name" value="PurM-like_C_dom"/>
</dbReference>
<dbReference type="GO" id="GO:0005737">
    <property type="term" value="C:cytoplasm"/>
    <property type="evidence" value="ECO:0007669"/>
    <property type="project" value="TreeGrafter"/>
</dbReference>
<dbReference type="GO" id="GO:0016260">
    <property type="term" value="P:selenocysteine biosynthetic process"/>
    <property type="evidence" value="ECO:0007669"/>
    <property type="project" value="TreeGrafter"/>
</dbReference>
<dbReference type="Pfam" id="PF00586">
    <property type="entry name" value="AIRS"/>
    <property type="match status" value="1"/>
</dbReference>
<dbReference type="SUPFAM" id="SSF55326">
    <property type="entry name" value="PurM N-terminal domain-like"/>
    <property type="match status" value="1"/>
</dbReference>
<feature type="domain" description="PurM-like C-terminal" evidence="7">
    <location>
        <begin position="140"/>
        <end position="317"/>
    </location>
</feature>
<dbReference type="Gene3D" id="3.90.650.10">
    <property type="entry name" value="PurM-like C-terminal domain"/>
    <property type="match status" value="1"/>
</dbReference>
<keyword evidence="1" id="KW-0808">Transferase</keyword>
<dbReference type="PANTHER" id="PTHR10256:SF0">
    <property type="entry name" value="INACTIVE SELENIDE, WATER DIKINASE-LIKE PROTEIN-RELATED"/>
    <property type="match status" value="1"/>
</dbReference>
<accession>D5EF48</accession>
<organism evidence="8 9">
    <name type="scientific">Aminobacterium colombiense (strain DSM 12261 / ALA-1)</name>
    <dbReference type="NCBI Taxonomy" id="572547"/>
    <lineage>
        <taxon>Bacteria</taxon>
        <taxon>Thermotogati</taxon>
        <taxon>Synergistota</taxon>
        <taxon>Synergistia</taxon>
        <taxon>Synergistales</taxon>
        <taxon>Aminobacteriaceae</taxon>
        <taxon>Aminobacterium</taxon>
    </lineage>
</organism>
<dbReference type="PIRSF" id="PIRSF036407">
    <property type="entry name" value="Selenphspht_syn"/>
    <property type="match status" value="1"/>
</dbReference>
<evidence type="ECO:0000259" key="7">
    <source>
        <dbReference type="Pfam" id="PF02769"/>
    </source>
</evidence>
<reference evidence="8 9" key="1">
    <citation type="journal article" date="2010" name="Stand. Genomic Sci.">
        <title>Complete genome sequence of Aminobacterium colombiense type strain (ALA-1).</title>
        <authorList>
            <person name="Chertkov O."/>
            <person name="Sikorski J."/>
            <person name="Brambilla E."/>
            <person name="Lapidus A."/>
            <person name="Copeland A."/>
            <person name="Glavina Del Rio T."/>
            <person name="Nolan M."/>
            <person name="Lucas S."/>
            <person name="Tice H."/>
            <person name="Cheng J.F."/>
            <person name="Han C."/>
            <person name="Detter J.C."/>
            <person name="Bruce D."/>
            <person name="Tapia R."/>
            <person name="Goodwin L."/>
            <person name="Pitluck S."/>
            <person name="Liolios K."/>
            <person name="Ivanova N."/>
            <person name="Mavromatis K."/>
            <person name="Ovchinnikova G."/>
            <person name="Pati A."/>
            <person name="Chen A."/>
            <person name="Palaniappan K."/>
            <person name="Land M."/>
            <person name="Hauser L."/>
            <person name="Chang Y.J."/>
            <person name="Jeffries C.D."/>
            <person name="Spring S."/>
            <person name="Rohde M."/>
            <person name="Goker M."/>
            <person name="Bristow J."/>
            <person name="Eisen J.A."/>
            <person name="Markowitz V."/>
            <person name="Hugenholtz P."/>
            <person name="Kyrpides N.C."/>
            <person name="Klenk H.P."/>
        </authorList>
    </citation>
    <scope>NUCLEOTIDE SEQUENCE [LARGE SCALE GENOMIC DNA]</scope>
    <source>
        <strain evidence="9">DSM 12261 / ALA-1</strain>
    </source>
</reference>
<evidence type="ECO:0000313" key="9">
    <source>
        <dbReference type="Proteomes" id="UP000002366"/>
    </source>
</evidence>
<dbReference type="CDD" id="cd02195">
    <property type="entry name" value="SelD"/>
    <property type="match status" value="1"/>
</dbReference>
<sequence>MRDLPPVKDDRIISTWASGEDAALWIIDQKRLGILTLDFITPIVDNPRKWGEIAACNSISDVFAMGGRPIVALNIVGFPVKKLDIEVLRQVLEGGYAKVREAGAFLVGGHSVEDDEPKYGLAVYGEVSRDHPWQVIGSMPEDALILTKPVGTGVIATGIKADMIEDPMGPEEAIRWMTTLNNVPLVLPQHLLDEVHACTDVTGFGLIGHALDMLSTKELNLCLGLHNVPLLPGVIELAESGLVPAGTYNNRIQYENSVVEIETLQEERVDMLYDAQTSGGLLLSVHKDHVPAVIAALKEAGFEKTECIGYFKKGQGQIEIVHNV</sequence>
<keyword evidence="5" id="KW-0711">Selenium</keyword>
<dbReference type="InterPro" id="IPR016188">
    <property type="entry name" value="PurM-like_N"/>
</dbReference>
<dbReference type="STRING" id="572547.Amico_1056"/>
<dbReference type="PANTHER" id="PTHR10256">
    <property type="entry name" value="SELENIDE, WATER DIKINASE"/>
    <property type="match status" value="1"/>
</dbReference>
<dbReference type="SUPFAM" id="SSF56042">
    <property type="entry name" value="PurM C-terminal domain-like"/>
    <property type="match status" value="1"/>
</dbReference>
<evidence type="ECO:0000313" key="8">
    <source>
        <dbReference type="EMBL" id="ADE57180.1"/>
    </source>
</evidence>
<evidence type="ECO:0000256" key="2">
    <source>
        <dbReference type="ARBA" id="ARBA00022741"/>
    </source>
</evidence>
<evidence type="ECO:0000259" key="6">
    <source>
        <dbReference type="Pfam" id="PF00586"/>
    </source>
</evidence>
<keyword evidence="3 8" id="KW-0418">Kinase</keyword>
<evidence type="ECO:0000256" key="4">
    <source>
        <dbReference type="ARBA" id="ARBA00022840"/>
    </source>
</evidence>
<dbReference type="AlphaFoldDB" id="D5EF48"/>
<dbReference type="Pfam" id="PF02769">
    <property type="entry name" value="AIRS_C"/>
    <property type="match status" value="1"/>
</dbReference>
<dbReference type="InterPro" id="IPR004536">
    <property type="entry name" value="SPS/SelD"/>
</dbReference>
<keyword evidence="9" id="KW-1185">Reference proteome</keyword>
<dbReference type="GO" id="GO:0005524">
    <property type="term" value="F:ATP binding"/>
    <property type="evidence" value="ECO:0007669"/>
    <property type="project" value="UniProtKB-KW"/>
</dbReference>
<evidence type="ECO:0000256" key="1">
    <source>
        <dbReference type="ARBA" id="ARBA00022679"/>
    </source>
</evidence>
<dbReference type="InterPro" id="IPR036676">
    <property type="entry name" value="PurM-like_C_sf"/>
</dbReference>
<dbReference type="Proteomes" id="UP000002366">
    <property type="component" value="Chromosome"/>
</dbReference>
<dbReference type="eggNOG" id="COG0709">
    <property type="taxonomic scope" value="Bacteria"/>
</dbReference>
<dbReference type="GO" id="GO:0004756">
    <property type="term" value="F:selenide, water dikinase activity"/>
    <property type="evidence" value="ECO:0007669"/>
    <property type="project" value="TreeGrafter"/>
</dbReference>
<dbReference type="NCBIfam" id="TIGR00476">
    <property type="entry name" value="selD"/>
    <property type="match status" value="1"/>
</dbReference>
<keyword evidence="4" id="KW-0067">ATP-binding</keyword>
<evidence type="ECO:0000256" key="5">
    <source>
        <dbReference type="ARBA" id="ARBA00023266"/>
    </source>
</evidence>
<gene>
    <name evidence="8" type="ordered locus">Amico_1056</name>
</gene>
<feature type="domain" description="PurM-like N-terminal" evidence="6">
    <location>
        <begin position="19"/>
        <end position="127"/>
    </location>
</feature>
<dbReference type="HOGENOM" id="CLU_032859_0_1_0"/>
<dbReference type="Gene3D" id="3.30.1330.10">
    <property type="entry name" value="PurM-like, N-terminal domain"/>
    <property type="match status" value="1"/>
</dbReference>
<protein>
    <submittedName>
        <fullName evidence="8">Selenide, water dikinase</fullName>
    </submittedName>
</protein>